<dbReference type="PANTHER" id="PTHR22870:SF437">
    <property type="entry name" value="REGULATOR OF CHROMOSOME CONDENSATION (RCC1) FAMILY WITH FYVE ZINC FINGER DOMAIN-CONTAINING PROTEIN"/>
    <property type="match status" value="1"/>
</dbReference>
<name>A0A8T2U5T6_CERRI</name>
<keyword evidence="2" id="KW-0677">Repeat</keyword>
<dbReference type="PROSITE" id="PS51514">
    <property type="entry name" value="BRX"/>
    <property type="match status" value="1"/>
</dbReference>
<dbReference type="PRINTS" id="PR00633">
    <property type="entry name" value="RCCNDNSATION"/>
</dbReference>
<dbReference type="Pfam" id="PF08381">
    <property type="entry name" value="BRX"/>
    <property type="match status" value="1"/>
</dbReference>
<dbReference type="FunFam" id="2.130.10.30:FF:000028">
    <property type="entry name" value="PH, RCC1 and FYVE domains-containing protein 1"/>
    <property type="match status" value="1"/>
</dbReference>
<dbReference type="OMA" id="GHETSQW"/>
<dbReference type="SMART" id="SM00064">
    <property type="entry name" value="FYVE"/>
    <property type="match status" value="1"/>
</dbReference>
<dbReference type="InterPro" id="IPR027988">
    <property type="entry name" value="BRX_N"/>
</dbReference>
<dbReference type="Pfam" id="PF01363">
    <property type="entry name" value="FYVE"/>
    <property type="match status" value="1"/>
</dbReference>
<evidence type="ECO:0000256" key="5">
    <source>
        <dbReference type="PROSITE-ProRule" id="PRU00091"/>
    </source>
</evidence>
<organism evidence="10 11">
    <name type="scientific">Ceratopteris richardii</name>
    <name type="common">Triangle waterfern</name>
    <dbReference type="NCBI Taxonomy" id="49495"/>
    <lineage>
        <taxon>Eukaryota</taxon>
        <taxon>Viridiplantae</taxon>
        <taxon>Streptophyta</taxon>
        <taxon>Embryophyta</taxon>
        <taxon>Tracheophyta</taxon>
        <taxon>Polypodiopsida</taxon>
        <taxon>Polypodiidae</taxon>
        <taxon>Polypodiales</taxon>
        <taxon>Pteridineae</taxon>
        <taxon>Pteridaceae</taxon>
        <taxon>Parkerioideae</taxon>
        <taxon>Ceratopteris</taxon>
    </lineage>
</organism>
<evidence type="ECO:0000259" key="8">
    <source>
        <dbReference type="PROSITE" id="PS50178"/>
    </source>
</evidence>
<dbReference type="Proteomes" id="UP000825935">
    <property type="component" value="Chromosome 9"/>
</dbReference>
<feature type="compositionally biased region" description="Polar residues" evidence="7">
    <location>
        <begin position="549"/>
        <end position="559"/>
    </location>
</feature>
<feature type="compositionally biased region" description="Basic and acidic residues" evidence="7">
    <location>
        <begin position="764"/>
        <end position="784"/>
    </location>
</feature>
<protein>
    <submittedName>
        <fullName evidence="10">Uncharacterized protein</fullName>
    </submittedName>
</protein>
<dbReference type="InterPro" id="IPR000306">
    <property type="entry name" value="Znf_FYVE"/>
</dbReference>
<dbReference type="Gene3D" id="2.130.10.30">
    <property type="entry name" value="Regulator of chromosome condensation 1/beta-lactamase-inhibitor protein II"/>
    <property type="match status" value="2"/>
</dbReference>
<feature type="compositionally biased region" description="Polar residues" evidence="7">
    <location>
        <begin position="695"/>
        <end position="707"/>
    </location>
</feature>
<evidence type="ECO:0000259" key="9">
    <source>
        <dbReference type="PROSITE" id="PS51514"/>
    </source>
</evidence>
<dbReference type="GO" id="GO:0008270">
    <property type="term" value="F:zinc ion binding"/>
    <property type="evidence" value="ECO:0007669"/>
    <property type="project" value="UniProtKB-KW"/>
</dbReference>
<dbReference type="InterPro" id="IPR009091">
    <property type="entry name" value="RCC1/BLIP-II"/>
</dbReference>
<feature type="repeat" description="RCC1" evidence="6">
    <location>
        <begin position="190"/>
        <end position="241"/>
    </location>
</feature>
<keyword evidence="1" id="KW-0479">Metal-binding</keyword>
<dbReference type="EMBL" id="CM035414">
    <property type="protein sequence ID" value="KAH7429284.1"/>
    <property type="molecule type" value="Genomic_DNA"/>
</dbReference>
<keyword evidence="11" id="KW-1185">Reference proteome</keyword>
<dbReference type="OrthoDB" id="5981550at2759"/>
<reference evidence="10" key="1">
    <citation type="submission" date="2021-08" db="EMBL/GenBank/DDBJ databases">
        <title>WGS assembly of Ceratopteris richardii.</title>
        <authorList>
            <person name="Marchant D.B."/>
            <person name="Chen G."/>
            <person name="Jenkins J."/>
            <person name="Shu S."/>
            <person name="Leebens-Mack J."/>
            <person name="Grimwood J."/>
            <person name="Schmutz J."/>
            <person name="Soltis P."/>
            <person name="Soltis D."/>
            <person name="Chen Z.-H."/>
        </authorList>
    </citation>
    <scope>NUCLEOTIDE SEQUENCE</scope>
    <source>
        <strain evidence="10">Whitten #5841</strain>
        <tissue evidence="10">Leaf</tissue>
    </source>
</reference>
<dbReference type="InterPro" id="IPR017455">
    <property type="entry name" value="Znf_FYVE-rel"/>
</dbReference>
<dbReference type="EMBL" id="CM035414">
    <property type="protein sequence ID" value="KAH7429286.1"/>
    <property type="molecule type" value="Genomic_DNA"/>
</dbReference>
<dbReference type="Pfam" id="PF13713">
    <property type="entry name" value="BRX_N"/>
    <property type="match status" value="1"/>
</dbReference>
<dbReference type="AlphaFoldDB" id="A0A8T2U5T6"/>
<feature type="region of interest" description="Disordered" evidence="7">
    <location>
        <begin position="510"/>
        <end position="559"/>
    </location>
</feature>
<keyword evidence="3 5" id="KW-0863">Zinc-finger</keyword>
<feature type="repeat" description="RCC1" evidence="6">
    <location>
        <begin position="306"/>
        <end position="356"/>
    </location>
</feature>
<dbReference type="InterPro" id="IPR013591">
    <property type="entry name" value="Brevis_radix_dom"/>
</dbReference>
<dbReference type="PANTHER" id="PTHR22870">
    <property type="entry name" value="REGULATOR OF CHROMOSOME CONDENSATION"/>
    <property type="match status" value="1"/>
</dbReference>
<feature type="compositionally biased region" description="Basic and acidic residues" evidence="7">
    <location>
        <begin position="525"/>
        <end position="548"/>
    </location>
</feature>
<evidence type="ECO:0000256" key="3">
    <source>
        <dbReference type="ARBA" id="ARBA00022771"/>
    </source>
</evidence>
<feature type="compositionally biased region" description="Basic and acidic residues" evidence="7">
    <location>
        <begin position="685"/>
        <end position="694"/>
    </location>
</feature>
<dbReference type="InterPro" id="IPR013083">
    <property type="entry name" value="Znf_RING/FYVE/PHD"/>
</dbReference>
<evidence type="ECO:0000256" key="1">
    <source>
        <dbReference type="ARBA" id="ARBA00022723"/>
    </source>
</evidence>
<dbReference type="InterPro" id="IPR011011">
    <property type="entry name" value="Znf_FYVE_PHD"/>
</dbReference>
<evidence type="ECO:0000256" key="7">
    <source>
        <dbReference type="SAM" id="MobiDB-lite"/>
    </source>
</evidence>
<dbReference type="InterPro" id="IPR058923">
    <property type="entry name" value="RCC1-like_dom"/>
</dbReference>
<evidence type="ECO:0000256" key="2">
    <source>
        <dbReference type="ARBA" id="ARBA00022737"/>
    </source>
</evidence>
<gene>
    <name evidence="10" type="ORF">KP509_09G040000</name>
</gene>
<dbReference type="InterPro" id="IPR000408">
    <property type="entry name" value="Reg_chr_condens"/>
</dbReference>
<feature type="compositionally biased region" description="Low complexity" evidence="7">
    <location>
        <begin position="511"/>
        <end position="524"/>
    </location>
</feature>
<sequence>MSSAVSSSSQGSGHDDVDAVGHVYMWGEGIGDGVLGGGSHKLGQSLGAKVDATLPKAVESAVVLDVQHVACGSRHAALVTRQGEIFCWGEELGGRLGHGIDADFAHPQLIETLAHMTIGFTSCGEYSSCAVSLAGELFTWGEDTHAIGLLGRGNGVGHWLPKRVGGPLEGLCVVMISCGPWHTALVTSLGQLFTFGDGTFGVLGHGDLQSISVPKEVESLKGLQTIKVSCGVWHSAAVVEVIESSNPCSNCSPRKLFTWGDGDKGRLGHEDKKQKLVPTCVAALIEHNFRDVACGHSLTAGLTLSGQVFTMGSTVYGQLGNPNADGKAPALVEKLHDVFIQEIACGAFHFVALTSKGEVYTWGKGANGQLGHGDSSDRKVPTLVEALKDKEVKSISCGGSITAAICLHKWVSGSDQSVCSGCKQPFGFTRKKHNCYNCGLVLCHSCSSKKAIKASMAPNPIKPHRVCDSCYIKMKKANYSTMSPSSASVNKRLGSLKPYVGNRHLQDVMDPTLLKSEPSSSKLSTLEKSKLNENKIHSEKSKRFESKNSRFSPSQTRPSLRSGYVRQYISASVPQSRIVSGATSPVASRRLSPCSIISTPTVDGMALAMMGDYDSIRIENLACEVTKLRLQVETLTRYCQLQDAKLKHSAKQLKRALCMAEDEAVKCRAAKDVIKSLTAQLKRRAETMPGDTHHQSQSASETTFTSEALPTVWNARGSRKTCSKKHQNIDDAKNLGNNGILSFYVHDSHGRERDSTVQASKIVQNDRSHTGYKSDDPSRREKSHLLVESEYEPGREWIEQAEPGVYITLVALPGGGKDLKRVRFSRKRFSEKQAEVWWRENKARVHELYDVRLTGTSATTAAAP</sequence>
<feature type="repeat" description="RCC1" evidence="6">
    <location>
        <begin position="254"/>
        <end position="305"/>
    </location>
</feature>
<feature type="repeat" description="RCC1" evidence="6">
    <location>
        <begin position="135"/>
        <end position="189"/>
    </location>
</feature>
<dbReference type="PROSITE" id="PS50012">
    <property type="entry name" value="RCC1_3"/>
    <property type="match status" value="7"/>
</dbReference>
<proteinExistence type="predicted"/>
<feature type="repeat" description="RCC1" evidence="6">
    <location>
        <begin position="21"/>
        <end position="82"/>
    </location>
</feature>
<feature type="domain" description="FYVE-type" evidence="8">
    <location>
        <begin position="413"/>
        <end position="475"/>
    </location>
</feature>
<dbReference type="PROSITE" id="PS00626">
    <property type="entry name" value="RCC1_2"/>
    <property type="match status" value="3"/>
</dbReference>
<dbReference type="EMBL" id="CM035414">
    <property type="protein sequence ID" value="KAH7429285.1"/>
    <property type="molecule type" value="Genomic_DNA"/>
</dbReference>
<keyword evidence="4" id="KW-0862">Zinc</keyword>
<accession>A0A8T2U5T6</accession>
<dbReference type="Pfam" id="PF25390">
    <property type="entry name" value="WD40_RLD"/>
    <property type="match status" value="1"/>
</dbReference>
<dbReference type="Gene3D" id="3.30.40.10">
    <property type="entry name" value="Zinc/RING finger domain, C3HC4 (zinc finger)"/>
    <property type="match status" value="1"/>
</dbReference>
<dbReference type="SUPFAM" id="SSF50985">
    <property type="entry name" value="RCC1/BLIP-II"/>
    <property type="match status" value="1"/>
</dbReference>
<dbReference type="SUPFAM" id="SSF57903">
    <property type="entry name" value="FYVE/PHD zinc finger"/>
    <property type="match status" value="1"/>
</dbReference>
<feature type="region of interest" description="Disordered" evidence="7">
    <location>
        <begin position="751"/>
        <end position="784"/>
    </location>
</feature>
<feature type="repeat" description="RCC1" evidence="6">
    <location>
        <begin position="357"/>
        <end position="408"/>
    </location>
</feature>
<dbReference type="InterPro" id="IPR051210">
    <property type="entry name" value="Ub_ligase/GEF_domain"/>
</dbReference>
<evidence type="ECO:0000313" key="11">
    <source>
        <dbReference type="Proteomes" id="UP000825935"/>
    </source>
</evidence>
<dbReference type="PROSITE" id="PS50178">
    <property type="entry name" value="ZF_FYVE"/>
    <property type="match status" value="1"/>
</dbReference>
<feature type="domain" description="BRX" evidence="9">
    <location>
        <begin position="795"/>
        <end position="850"/>
    </location>
</feature>
<evidence type="ECO:0000256" key="4">
    <source>
        <dbReference type="ARBA" id="ARBA00022833"/>
    </source>
</evidence>
<comment type="caution">
    <text evidence="10">The sequence shown here is derived from an EMBL/GenBank/DDBJ whole genome shotgun (WGS) entry which is preliminary data.</text>
</comment>
<feature type="region of interest" description="Disordered" evidence="7">
    <location>
        <begin position="685"/>
        <end position="707"/>
    </location>
</feature>
<evidence type="ECO:0000313" key="10">
    <source>
        <dbReference type="EMBL" id="KAH7429286.1"/>
    </source>
</evidence>
<feature type="repeat" description="RCC1" evidence="6">
    <location>
        <begin position="83"/>
        <end position="134"/>
    </location>
</feature>
<evidence type="ECO:0000256" key="6">
    <source>
        <dbReference type="PROSITE-ProRule" id="PRU00235"/>
    </source>
</evidence>